<dbReference type="AlphaFoldDB" id="A0A6A6NPP4"/>
<feature type="compositionally biased region" description="Acidic residues" evidence="2">
    <location>
        <begin position="175"/>
        <end position="184"/>
    </location>
</feature>
<feature type="compositionally biased region" description="Basic and acidic residues" evidence="2">
    <location>
        <begin position="56"/>
        <end position="94"/>
    </location>
</feature>
<dbReference type="PANTHER" id="PTHR47251">
    <property type="entry name" value="FINGER DOMAIN PROTEIN, PUTATIVE (AFU_ORTHOLOGUE AFUA_3G04180)-RELATED"/>
    <property type="match status" value="1"/>
</dbReference>
<dbReference type="EMBL" id="MU001698">
    <property type="protein sequence ID" value="KAF2453374.1"/>
    <property type="molecule type" value="Genomic_DNA"/>
</dbReference>
<feature type="region of interest" description="Disordered" evidence="2">
    <location>
        <begin position="49"/>
        <end position="187"/>
    </location>
</feature>
<accession>A0A6A6NPP4</accession>
<dbReference type="Proteomes" id="UP000799766">
    <property type="component" value="Unassembled WGS sequence"/>
</dbReference>
<keyword evidence="1" id="KW-0863">Zinc-finger</keyword>
<evidence type="ECO:0000259" key="3">
    <source>
        <dbReference type="PROSITE" id="PS50157"/>
    </source>
</evidence>
<proteinExistence type="predicted"/>
<gene>
    <name evidence="4" type="ORF">BDY21DRAFT_356518</name>
</gene>
<evidence type="ECO:0000313" key="5">
    <source>
        <dbReference type="Proteomes" id="UP000799766"/>
    </source>
</evidence>
<evidence type="ECO:0000256" key="1">
    <source>
        <dbReference type="PROSITE-ProRule" id="PRU00042"/>
    </source>
</evidence>
<feature type="compositionally biased region" description="Basic and acidic residues" evidence="2">
    <location>
        <begin position="158"/>
        <end position="174"/>
    </location>
</feature>
<organism evidence="4 5">
    <name type="scientific">Lineolata rhizophorae</name>
    <dbReference type="NCBI Taxonomy" id="578093"/>
    <lineage>
        <taxon>Eukaryota</taxon>
        <taxon>Fungi</taxon>
        <taxon>Dikarya</taxon>
        <taxon>Ascomycota</taxon>
        <taxon>Pezizomycotina</taxon>
        <taxon>Dothideomycetes</taxon>
        <taxon>Dothideomycetes incertae sedis</taxon>
        <taxon>Lineolatales</taxon>
        <taxon>Lineolataceae</taxon>
        <taxon>Lineolata</taxon>
    </lineage>
</organism>
<dbReference type="PROSITE" id="PS50157">
    <property type="entry name" value="ZINC_FINGER_C2H2_2"/>
    <property type="match status" value="1"/>
</dbReference>
<evidence type="ECO:0000313" key="4">
    <source>
        <dbReference type="EMBL" id="KAF2453374.1"/>
    </source>
</evidence>
<dbReference type="InterPro" id="IPR013087">
    <property type="entry name" value="Znf_C2H2_type"/>
</dbReference>
<sequence length="213" mass="23885">MPPRAHTNPPPKTESAREALKSFYCDICNKGYARQNEFSAHELSYEHNHNMRRKELRNMTRDPRAAEKARRAERREAEKNGIFKLSVEPDKKTGSDAGSKSGFVKSGFKPAFAPKTDGRESKPTTTGFKPAFTPKPEEGDGKPVAGFKPAFKPVTLPKEAEDQAIGRKSERVDADSDDYSDDDSLPIWGDYDPHKPLDCFPECPGRKFTTHDL</sequence>
<keyword evidence="1" id="KW-0479">Metal-binding</keyword>
<keyword evidence="1" id="KW-0862">Zinc</keyword>
<dbReference type="InterPro" id="IPR036236">
    <property type="entry name" value="Znf_C2H2_sf"/>
</dbReference>
<dbReference type="SUPFAM" id="SSF57667">
    <property type="entry name" value="beta-beta-alpha zinc fingers"/>
    <property type="match status" value="1"/>
</dbReference>
<dbReference type="PANTHER" id="PTHR47251:SF1">
    <property type="entry name" value="FINGER DOMAIN PROTEIN, PUTATIVE (AFU_ORTHOLOGUE AFUA_3G04180)-RELATED"/>
    <property type="match status" value="1"/>
</dbReference>
<protein>
    <recommendedName>
        <fullName evidence="3">C2H2-type domain-containing protein</fullName>
    </recommendedName>
</protein>
<name>A0A6A6NPP4_9PEZI</name>
<dbReference type="PROSITE" id="PS00028">
    <property type="entry name" value="ZINC_FINGER_C2H2_1"/>
    <property type="match status" value="1"/>
</dbReference>
<evidence type="ECO:0000256" key="2">
    <source>
        <dbReference type="SAM" id="MobiDB-lite"/>
    </source>
</evidence>
<dbReference type="GO" id="GO:0008270">
    <property type="term" value="F:zinc ion binding"/>
    <property type="evidence" value="ECO:0007669"/>
    <property type="project" value="UniProtKB-KW"/>
</dbReference>
<dbReference type="OrthoDB" id="4822at2759"/>
<reference evidence="4" key="1">
    <citation type="journal article" date="2020" name="Stud. Mycol.">
        <title>101 Dothideomycetes genomes: a test case for predicting lifestyles and emergence of pathogens.</title>
        <authorList>
            <person name="Haridas S."/>
            <person name="Albert R."/>
            <person name="Binder M."/>
            <person name="Bloem J."/>
            <person name="Labutti K."/>
            <person name="Salamov A."/>
            <person name="Andreopoulos B."/>
            <person name="Baker S."/>
            <person name="Barry K."/>
            <person name="Bills G."/>
            <person name="Bluhm B."/>
            <person name="Cannon C."/>
            <person name="Castanera R."/>
            <person name="Culley D."/>
            <person name="Daum C."/>
            <person name="Ezra D."/>
            <person name="Gonzalez J."/>
            <person name="Henrissat B."/>
            <person name="Kuo A."/>
            <person name="Liang C."/>
            <person name="Lipzen A."/>
            <person name="Lutzoni F."/>
            <person name="Magnuson J."/>
            <person name="Mondo S."/>
            <person name="Nolan M."/>
            <person name="Ohm R."/>
            <person name="Pangilinan J."/>
            <person name="Park H.-J."/>
            <person name="Ramirez L."/>
            <person name="Alfaro M."/>
            <person name="Sun H."/>
            <person name="Tritt A."/>
            <person name="Yoshinaga Y."/>
            <person name="Zwiers L.-H."/>
            <person name="Turgeon B."/>
            <person name="Goodwin S."/>
            <person name="Spatafora J."/>
            <person name="Crous P."/>
            <person name="Grigoriev I."/>
        </authorList>
    </citation>
    <scope>NUCLEOTIDE SEQUENCE</scope>
    <source>
        <strain evidence="4">ATCC 16933</strain>
    </source>
</reference>
<keyword evidence="5" id="KW-1185">Reference proteome</keyword>
<feature type="domain" description="C2H2-type" evidence="3">
    <location>
        <begin position="23"/>
        <end position="54"/>
    </location>
</feature>